<protein>
    <submittedName>
        <fullName evidence="1">Uncharacterized protein</fullName>
    </submittedName>
</protein>
<evidence type="ECO:0000313" key="2">
    <source>
        <dbReference type="Proteomes" id="UP001221142"/>
    </source>
</evidence>
<dbReference type="AlphaFoldDB" id="A0AAD7FDP4"/>
<reference evidence="1" key="1">
    <citation type="submission" date="2023-03" db="EMBL/GenBank/DDBJ databases">
        <title>Massive genome expansion in bonnet fungi (Mycena s.s.) driven by repeated elements and novel gene families across ecological guilds.</title>
        <authorList>
            <consortium name="Lawrence Berkeley National Laboratory"/>
            <person name="Harder C.B."/>
            <person name="Miyauchi S."/>
            <person name="Viragh M."/>
            <person name="Kuo A."/>
            <person name="Thoen E."/>
            <person name="Andreopoulos B."/>
            <person name="Lu D."/>
            <person name="Skrede I."/>
            <person name="Drula E."/>
            <person name="Henrissat B."/>
            <person name="Morin E."/>
            <person name="Kohler A."/>
            <person name="Barry K."/>
            <person name="LaButti K."/>
            <person name="Morin E."/>
            <person name="Salamov A."/>
            <person name="Lipzen A."/>
            <person name="Mereny Z."/>
            <person name="Hegedus B."/>
            <person name="Baldrian P."/>
            <person name="Stursova M."/>
            <person name="Weitz H."/>
            <person name="Taylor A."/>
            <person name="Grigoriev I.V."/>
            <person name="Nagy L.G."/>
            <person name="Martin F."/>
            <person name="Kauserud H."/>
        </authorList>
    </citation>
    <scope>NUCLEOTIDE SEQUENCE</scope>
    <source>
        <strain evidence="1">9284</strain>
    </source>
</reference>
<name>A0AAD7FDP4_9AGAR</name>
<gene>
    <name evidence="1" type="ORF">FB45DRAFT_932950</name>
</gene>
<proteinExistence type="predicted"/>
<dbReference type="EMBL" id="JARKIF010000020">
    <property type="protein sequence ID" value="KAJ7617910.1"/>
    <property type="molecule type" value="Genomic_DNA"/>
</dbReference>
<comment type="caution">
    <text evidence="1">The sequence shown here is derived from an EMBL/GenBank/DDBJ whole genome shotgun (WGS) entry which is preliminary data.</text>
</comment>
<dbReference type="Proteomes" id="UP001221142">
    <property type="component" value="Unassembled WGS sequence"/>
</dbReference>
<evidence type="ECO:0000313" key="1">
    <source>
        <dbReference type="EMBL" id="KAJ7617910.1"/>
    </source>
</evidence>
<accession>A0AAD7FDP4</accession>
<sequence length="294" mass="33616">MSEPVGVPMLPLELERAIFEVAAYEEPLCVPRLMLVAWRVKKWVERYLYRILLFSDDPPGLHGIYAYPYNAPEPDDDILLYTHITSLPVDLLQSSVRHLCVGEYDELAQFLLSTCTSVEDFWGSPSGQIDRLARLPLKRLHCSPLDVFGPKPVDFSHSLFSHVTHLEIFERHMTVDLPSWSGLASIPHLTHLAFDEANFLSIAADLLRMCAFLHVMIYTRPSETSPVPVVSEDLRQDSRFVVMLCDEYIKDWQMGALTGVDFWSRAEDFVGKRRTGQVDRLQYVIEEDASMCLP</sequence>
<organism evidence="1 2">
    <name type="scientific">Roridomyces roridus</name>
    <dbReference type="NCBI Taxonomy" id="1738132"/>
    <lineage>
        <taxon>Eukaryota</taxon>
        <taxon>Fungi</taxon>
        <taxon>Dikarya</taxon>
        <taxon>Basidiomycota</taxon>
        <taxon>Agaricomycotina</taxon>
        <taxon>Agaricomycetes</taxon>
        <taxon>Agaricomycetidae</taxon>
        <taxon>Agaricales</taxon>
        <taxon>Marasmiineae</taxon>
        <taxon>Mycenaceae</taxon>
        <taxon>Roridomyces</taxon>
    </lineage>
</organism>
<keyword evidence="2" id="KW-1185">Reference proteome</keyword>